<evidence type="ECO:0000313" key="2">
    <source>
        <dbReference type="Proteomes" id="UP000265520"/>
    </source>
</evidence>
<organism evidence="1 2">
    <name type="scientific">Trifolium medium</name>
    <dbReference type="NCBI Taxonomy" id="97028"/>
    <lineage>
        <taxon>Eukaryota</taxon>
        <taxon>Viridiplantae</taxon>
        <taxon>Streptophyta</taxon>
        <taxon>Embryophyta</taxon>
        <taxon>Tracheophyta</taxon>
        <taxon>Spermatophyta</taxon>
        <taxon>Magnoliopsida</taxon>
        <taxon>eudicotyledons</taxon>
        <taxon>Gunneridae</taxon>
        <taxon>Pentapetalae</taxon>
        <taxon>rosids</taxon>
        <taxon>fabids</taxon>
        <taxon>Fabales</taxon>
        <taxon>Fabaceae</taxon>
        <taxon>Papilionoideae</taxon>
        <taxon>50 kb inversion clade</taxon>
        <taxon>NPAAA clade</taxon>
        <taxon>Hologalegina</taxon>
        <taxon>IRL clade</taxon>
        <taxon>Trifolieae</taxon>
        <taxon>Trifolium</taxon>
    </lineage>
</organism>
<proteinExistence type="predicted"/>
<reference evidence="1 2" key="1">
    <citation type="journal article" date="2018" name="Front. Plant Sci.">
        <title>Red Clover (Trifolium pratense) and Zigzag Clover (T. medium) - A Picture of Genomic Similarities and Differences.</title>
        <authorList>
            <person name="Dluhosova J."/>
            <person name="Istvanek J."/>
            <person name="Nedelnik J."/>
            <person name="Repkova J."/>
        </authorList>
    </citation>
    <scope>NUCLEOTIDE SEQUENCE [LARGE SCALE GENOMIC DNA]</scope>
    <source>
        <strain evidence="2">cv. 10/8</strain>
        <tissue evidence="1">Leaf</tissue>
    </source>
</reference>
<protein>
    <submittedName>
        <fullName evidence="1">Uncharacterized protein</fullName>
    </submittedName>
</protein>
<dbReference type="AlphaFoldDB" id="A0A392Q9F7"/>
<comment type="caution">
    <text evidence="1">The sequence shown here is derived from an EMBL/GenBank/DDBJ whole genome shotgun (WGS) entry which is preliminary data.</text>
</comment>
<name>A0A392Q9F7_9FABA</name>
<keyword evidence="2" id="KW-1185">Reference proteome</keyword>
<evidence type="ECO:0000313" key="1">
    <source>
        <dbReference type="EMBL" id="MCI20512.1"/>
    </source>
</evidence>
<accession>A0A392Q9F7</accession>
<dbReference type="EMBL" id="LXQA010120231">
    <property type="protein sequence ID" value="MCI20512.1"/>
    <property type="molecule type" value="Genomic_DNA"/>
</dbReference>
<sequence>MIRFVPVLGIAPSTFGESMTPMQKMILCLRREKLKVKLRTLNW</sequence>
<dbReference type="Proteomes" id="UP000265520">
    <property type="component" value="Unassembled WGS sequence"/>
</dbReference>
<feature type="non-terminal residue" evidence="1">
    <location>
        <position position="43"/>
    </location>
</feature>